<accession>A0A428N5Z8</accession>
<keyword evidence="3" id="KW-1185">Reference proteome</keyword>
<organism evidence="2 3">
    <name type="scientific">Salibacterium salarium</name>
    <dbReference type="NCBI Taxonomy" id="284579"/>
    <lineage>
        <taxon>Bacteria</taxon>
        <taxon>Bacillati</taxon>
        <taxon>Bacillota</taxon>
        <taxon>Bacilli</taxon>
        <taxon>Bacillales</taxon>
        <taxon>Bacillaceae</taxon>
    </lineage>
</organism>
<evidence type="ECO:0000313" key="3">
    <source>
        <dbReference type="Proteomes" id="UP000275076"/>
    </source>
</evidence>
<keyword evidence="1" id="KW-1133">Transmembrane helix</keyword>
<dbReference type="AlphaFoldDB" id="A0A428N5Z8"/>
<dbReference type="Proteomes" id="UP000275076">
    <property type="component" value="Unassembled WGS sequence"/>
</dbReference>
<keyword evidence="1" id="KW-0812">Transmembrane</keyword>
<feature type="transmembrane region" description="Helical" evidence="1">
    <location>
        <begin position="78"/>
        <end position="97"/>
    </location>
</feature>
<dbReference type="RefSeq" id="WP_125555522.1">
    <property type="nucleotide sequence ID" value="NZ_RBVX01000006.1"/>
</dbReference>
<evidence type="ECO:0000313" key="2">
    <source>
        <dbReference type="EMBL" id="RSL33841.1"/>
    </source>
</evidence>
<name>A0A428N5Z8_9BACI</name>
<comment type="caution">
    <text evidence="2">The sequence shown here is derived from an EMBL/GenBank/DDBJ whole genome shotgun (WGS) entry which is preliminary data.</text>
</comment>
<keyword evidence="1" id="KW-0472">Membrane</keyword>
<evidence type="ECO:0000256" key="1">
    <source>
        <dbReference type="SAM" id="Phobius"/>
    </source>
</evidence>
<reference evidence="2 3" key="1">
    <citation type="submission" date="2018-10" db="EMBL/GenBank/DDBJ databases">
        <title>Draft genome sequence of Bacillus salarius IM0101, isolated from a hypersaline soil in Inner Mongolia, China.</title>
        <authorList>
            <person name="Yamprayoonswat W."/>
            <person name="Boonvisut S."/>
            <person name="Jumpathong W."/>
            <person name="Sittihan S."/>
            <person name="Ruangsuj P."/>
            <person name="Wanthongcharoen S."/>
            <person name="Thongpramul N."/>
            <person name="Pimmason S."/>
            <person name="Yu B."/>
            <person name="Yasawong M."/>
        </authorList>
    </citation>
    <scope>NUCLEOTIDE SEQUENCE [LARGE SCALE GENOMIC DNA]</scope>
    <source>
        <strain evidence="2 3">IM0101</strain>
    </source>
</reference>
<protein>
    <submittedName>
        <fullName evidence="2">Uncharacterized protein</fullName>
    </submittedName>
</protein>
<sequence length="107" mass="12627">MKNLINESISSLEKNAVRQTELTQHLVYRMDKQDGRVEKQDDRINKQDKSISSMSAKVSDLHKNMNDKAKIFDFNNPYIKIIWVLILFILFLLGYSFDLEMINKVLF</sequence>
<proteinExistence type="predicted"/>
<dbReference type="EMBL" id="RBVX01000006">
    <property type="protein sequence ID" value="RSL33841.1"/>
    <property type="molecule type" value="Genomic_DNA"/>
</dbReference>
<gene>
    <name evidence="2" type="ORF">D7Z54_09125</name>
</gene>